<dbReference type="HOGENOM" id="CLU_146825_0_0_1"/>
<reference evidence="2" key="3">
    <citation type="submission" date="2016-03" db="UniProtKB">
        <authorList>
            <consortium name="EnsemblProtists"/>
        </authorList>
    </citation>
    <scope>IDENTIFICATION</scope>
</reference>
<dbReference type="PANTHER" id="PTHR33905">
    <property type="entry name" value="CST COMPLEX SUBUNIT TEN1"/>
    <property type="match status" value="1"/>
</dbReference>
<dbReference type="RefSeq" id="XP_005838636.1">
    <property type="nucleotide sequence ID" value="XM_005838579.1"/>
</dbReference>
<dbReference type="OMA" id="IQPNNEA"/>
<dbReference type="GO" id="GO:0042162">
    <property type="term" value="F:telomeric DNA binding"/>
    <property type="evidence" value="ECO:0007669"/>
    <property type="project" value="TreeGrafter"/>
</dbReference>
<dbReference type="GO" id="GO:0032211">
    <property type="term" value="P:negative regulation of telomere maintenance via telomerase"/>
    <property type="evidence" value="ECO:0007669"/>
    <property type="project" value="TreeGrafter"/>
</dbReference>
<dbReference type="KEGG" id="gtt:GUITHDRAFT_134546"/>
<keyword evidence="3" id="KW-1185">Reference proteome</keyword>
<dbReference type="EMBL" id="JH992975">
    <property type="protein sequence ID" value="EKX51656.1"/>
    <property type="molecule type" value="Genomic_DNA"/>
</dbReference>
<evidence type="ECO:0000313" key="2">
    <source>
        <dbReference type="EnsemblProtists" id="EKX51656"/>
    </source>
</evidence>
<dbReference type="Proteomes" id="UP000011087">
    <property type="component" value="Unassembled WGS sequence"/>
</dbReference>
<organism evidence="1">
    <name type="scientific">Guillardia theta (strain CCMP2712)</name>
    <name type="common">Cryptophyte</name>
    <dbReference type="NCBI Taxonomy" id="905079"/>
    <lineage>
        <taxon>Eukaryota</taxon>
        <taxon>Cryptophyceae</taxon>
        <taxon>Pyrenomonadales</taxon>
        <taxon>Geminigeraceae</taxon>
        <taxon>Guillardia</taxon>
    </lineage>
</organism>
<reference evidence="1 3" key="1">
    <citation type="journal article" date="2012" name="Nature">
        <title>Algal genomes reveal evolutionary mosaicism and the fate of nucleomorphs.</title>
        <authorList>
            <consortium name="DOE Joint Genome Institute"/>
            <person name="Curtis B.A."/>
            <person name="Tanifuji G."/>
            <person name="Burki F."/>
            <person name="Gruber A."/>
            <person name="Irimia M."/>
            <person name="Maruyama S."/>
            <person name="Arias M.C."/>
            <person name="Ball S.G."/>
            <person name="Gile G.H."/>
            <person name="Hirakawa Y."/>
            <person name="Hopkins J.F."/>
            <person name="Kuo A."/>
            <person name="Rensing S.A."/>
            <person name="Schmutz J."/>
            <person name="Symeonidi A."/>
            <person name="Elias M."/>
            <person name="Eveleigh R.J."/>
            <person name="Herman E.K."/>
            <person name="Klute M.J."/>
            <person name="Nakayama T."/>
            <person name="Obornik M."/>
            <person name="Reyes-Prieto A."/>
            <person name="Armbrust E.V."/>
            <person name="Aves S.J."/>
            <person name="Beiko R.G."/>
            <person name="Coutinho P."/>
            <person name="Dacks J.B."/>
            <person name="Durnford D.G."/>
            <person name="Fast N.M."/>
            <person name="Green B.R."/>
            <person name="Grisdale C.J."/>
            <person name="Hempel F."/>
            <person name="Henrissat B."/>
            <person name="Hoppner M.P."/>
            <person name="Ishida K."/>
            <person name="Kim E."/>
            <person name="Koreny L."/>
            <person name="Kroth P.G."/>
            <person name="Liu Y."/>
            <person name="Malik S.B."/>
            <person name="Maier U.G."/>
            <person name="McRose D."/>
            <person name="Mock T."/>
            <person name="Neilson J.A."/>
            <person name="Onodera N.T."/>
            <person name="Poole A.M."/>
            <person name="Pritham E.J."/>
            <person name="Richards T.A."/>
            <person name="Rocap G."/>
            <person name="Roy S.W."/>
            <person name="Sarai C."/>
            <person name="Schaack S."/>
            <person name="Shirato S."/>
            <person name="Slamovits C.H."/>
            <person name="Spencer D.F."/>
            <person name="Suzuki S."/>
            <person name="Worden A.Z."/>
            <person name="Zauner S."/>
            <person name="Barry K."/>
            <person name="Bell C."/>
            <person name="Bharti A.K."/>
            <person name="Crow J.A."/>
            <person name="Grimwood J."/>
            <person name="Kramer R."/>
            <person name="Lindquist E."/>
            <person name="Lucas S."/>
            <person name="Salamov A."/>
            <person name="McFadden G.I."/>
            <person name="Lane C.E."/>
            <person name="Keeling P.J."/>
            <person name="Gray M.W."/>
            <person name="Grigoriev I.V."/>
            <person name="Archibald J.M."/>
        </authorList>
    </citation>
    <scope>NUCLEOTIDE SEQUENCE</scope>
    <source>
        <strain evidence="1 3">CCMP2712</strain>
    </source>
</reference>
<gene>
    <name evidence="1" type="ORF">GUITHDRAFT_134546</name>
</gene>
<protein>
    <submittedName>
        <fullName evidence="1 2">Uncharacterized protein</fullName>
    </submittedName>
</protein>
<dbReference type="InterPro" id="IPR029146">
    <property type="entry name" value="Ten1_animal_plant"/>
</dbReference>
<dbReference type="GeneID" id="17308340"/>
<dbReference type="EnsemblProtists" id="EKX51656">
    <property type="protein sequence ID" value="EKX51656"/>
    <property type="gene ID" value="GUITHDRAFT_134546"/>
</dbReference>
<proteinExistence type="predicted"/>
<accession>L1JSV9</accession>
<reference evidence="3" key="2">
    <citation type="submission" date="2012-11" db="EMBL/GenBank/DDBJ databases">
        <authorList>
            <person name="Kuo A."/>
            <person name="Curtis B.A."/>
            <person name="Tanifuji G."/>
            <person name="Burki F."/>
            <person name="Gruber A."/>
            <person name="Irimia M."/>
            <person name="Maruyama S."/>
            <person name="Arias M.C."/>
            <person name="Ball S.G."/>
            <person name="Gile G.H."/>
            <person name="Hirakawa Y."/>
            <person name="Hopkins J.F."/>
            <person name="Rensing S.A."/>
            <person name="Schmutz J."/>
            <person name="Symeonidi A."/>
            <person name="Elias M."/>
            <person name="Eveleigh R.J."/>
            <person name="Herman E.K."/>
            <person name="Klute M.J."/>
            <person name="Nakayama T."/>
            <person name="Obornik M."/>
            <person name="Reyes-Prieto A."/>
            <person name="Armbrust E.V."/>
            <person name="Aves S.J."/>
            <person name="Beiko R.G."/>
            <person name="Coutinho P."/>
            <person name="Dacks J.B."/>
            <person name="Durnford D.G."/>
            <person name="Fast N.M."/>
            <person name="Green B.R."/>
            <person name="Grisdale C."/>
            <person name="Hempe F."/>
            <person name="Henrissat B."/>
            <person name="Hoppner M.P."/>
            <person name="Ishida K.-I."/>
            <person name="Kim E."/>
            <person name="Koreny L."/>
            <person name="Kroth P.G."/>
            <person name="Liu Y."/>
            <person name="Malik S.-B."/>
            <person name="Maier U.G."/>
            <person name="McRose D."/>
            <person name="Mock T."/>
            <person name="Neilson J.A."/>
            <person name="Onodera N.T."/>
            <person name="Poole A.M."/>
            <person name="Pritham E.J."/>
            <person name="Richards T.A."/>
            <person name="Rocap G."/>
            <person name="Roy S.W."/>
            <person name="Sarai C."/>
            <person name="Schaack S."/>
            <person name="Shirato S."/>
            <person name="Slamovits C.H."/>
            <person name="Spencer D.F."/>
            <person name="Suzuki S."/>
            <person name="Worden A.Z."/>
            <person name="Zauner S."/>
            <person name="Barry K."/>
            <person name="Bell C."/>
            <person name="Bharti A.K."/>
            <person name="Crow J.A."/>
            <person name="Grimwood J."/>
            <person name="Kramer R."/>
            <person name="Lindquist E."/>
            <person name="Lucas S."/>
            <person name="Salamov A."/>
            <person name="McFadden G.I."/>
            <person name="Lane C.E."/>
            <person name="Keeling P.J."/>
            <person name="Gray M.W."/>
            <person name="Grigoriev I.V."/>
            <person name="Archibald J.M."/>
        </authorList>
    </citation>
    <scope>NUCLEOTIDE SEQUENCE</scope>
    <source>
        <strain evidence="3">CCMP2712</strain>
    </source>
</reference>
<dbReference type="Gene3D" id="2.40.50.140">
    <property type="entry name" value="Nucleic acid-binding proteins"/>
    <property type="match status" value="1"/>
</dbReference>
<dbReference type="GO" id="GO:0010521">
    <property type="term" value="F:telomerase inhibitor activity"/>
    <property type="evidence" value="ECO:0007669"/>
    <property type="project" value="TreeGrafter"/>
</dbReference>
<dbReference type="PaxDb" id="55529-EKX51656"/>
<dbReference type="OrthoDB" id="342190at2759"/>
<dbReference type="AlphaFoldDB" id="L1JSV9"/>
<dbReference type="InterPro" id="IPR012340">
    <property type="entry name" value="NA-bd_OB-fold"/>
</dbReference>
<dbReference type="GO" id="GO:1990879">
    <property type="term" value="C:CST complex"/>
    <property type="evidence" value="ECO:0007669"/>
    <property type="project" value="InterPro"/>
</dbReference>
<dbReference type="PANTHER" id="PTHR33905:SF1">
    <property type="entry name" value="CST COMPLEX SUBUNIT TEN1"/>
    <property type="match status" value="1"/>
</dbReference>
<dbReference type="GO" id="GO:0003697">
    <property type="term" value="F:single-stranded DNA binding"/>
    <property type="evidence" value="ECO:0007669"/>
    <property type="project" value="InterPro"/>
</dbReference>
<evidence type="ECO:0000313" key="3">
    <source>
        <dbReference type="Proteomes" id="UP000011087"/>
    </source>
</evidence>
<dbReference type="Pfam" id="PF15490">
    <property type="entry name" value="Ten1_2"/>
    <property type="match status" value="1"/>
</dbReference>
<sequence length="113" mass="12745">MELPGHGAIRYIEEILQDPSTKSVRTFGFLSHVSGNTFTAEFRDRRLQVDASLLGEQLVIKDGSLYMMIGEVETSEDRPTLRVRVARNVDGMDLNLFDAALSVRRKFEAELKA</sequence>
<name>L1JSV9_GUITC</name>
<evidence type="ECO:0000313" key="1">
    <source>
        <dbReference type="EMBL" id="EKX51656.1"/>
    </source>
</evidence>